<dbReference type="InterPro" id="IPR014710">
    <property type="entry name" value="RmlC-like_jellyroll"/>
</dbReference>
<sequence>MKKTAIQKTRIPESNIFAVRELHDRHFDTTWHAHMEFQLFLVVEGTGTKFVGNTVKPFDKGDLTFLGPNIPHLWRSDECYFDAHGEHTSRGLVIYFNGAALEKLIEKEEFAQLKILLEKVRRGMELYGKTAQKTAKLMHELVHLHGMESVIHLFRILDLLTKTKEYRLLHNDMVYYQLKDVETNRINIVYNYAVKHFRHKITLEEVSALLNMTPTSFSRYFTMKTSKSFSYFLTELRIRNACRLLSTEEAKNIAQICYESGFNTLSNFNKQFKTFIGMTPTEYRQKFLTL</sequence>
<dbReference type="SUPFAM" id="SSF46689">
    <property type="entry name" value="Homeodomain-like"/>
    <property type="match status" value="1"/>
</dbReference>
<dbReference type="Gene3D" id="1.10.10.60">
    <property type="entry name" value="Homeodomain-like"/>
    <property type="match status" value="2"/>
</dbReference>
<accession>A0ABV7JKJ7</accession>
<reference evidence="6" key="1">
    <citation type="journal article" date="2019" name="Int. J. Syst. Evol. Microbiol.">
        <title>The Global Catalogue of Microorganisms (GCM) 10K type strain sequencing project: providing services to taxonomists for standard genome sequencing and annotation.</title>
        <authorList>
            <consortium name="The Broad Institute Genomics Platform"/>
            <consortium name="The Broad Institute Genome Sequencing Center for Infectious Disease"/>
            <person name="Wu L."/>
            <person name="Ma J."/>
        </authorList>
    </citation>
    <scope>NUCLEOTIDE SEQUENCE [LARGE SCALE GENOMIC DNA]</scope>
    <source>
        <strain evidence="6">KCTC 52416</strain>
    </source>
</reference>
<keyword evidence="2" id="KW-0238">DNA-binding</keyword>
<dbReference type="InterPro" id="IPR018062">
    <property type="entry name" value="HTH_AraC-typ_CS"/>
</dbReference>
<dbReference type="Pfam" id="PF12833">
    <property type="entry name" value="HTH_18"/>
    <property type="match status" value="1"/>
</dbReference>
<keyword evidence="6" id="KW-1185">Reference proteome</keyword>
<evidence type="ECO:0000256" key="1">
    <source>
        <dbReference type="ARBA" id="ARBA00023015"/>
    </source>
</evidence>
<dbReference type="InterPro" id="IPR020449">
    <property type="entry name" value="Tscrpt_reg_AraC-type_HTH"/>
</dbReference>
<evidence type="ECO:0000259" key="4">
    <source>
        <dbReference type="PROSITE" id="PS01124"/>
    </source>
</evidence>
<dbReference type="Proteomes" id="UP001595526">
    <property type="component" value="Unassembled WGS sequence"/>
</dbReference>
<dbReference type="PRINTS" id="PR00032">
    <property type="entry name" value="HTHARAC"/>
</dbReference>
<dbReference type="InterPro" id="IPR011051">
    <property type="entry name" value="RmlC_Cupin_sf"/>
</dbReference>
<dbReference type="PROSITE" id="PS00041">
    <property type="entry name" value="HTH_ARAC_FAMILY_1"/>
    <property type="match status" value="1"/>
</dbReference>
<evidence type="ECO:0000256" key="3">
    <source>
        <dbReference type="ARBA" id="ARBA00023163"/>
    </source>
</evidence>
<dbReference type="Pfam" id="PF02311">
    <property type="entry name" value="AraC_binding"/>
    <property type="match status" value="1"/>
</dbReference>
<comment type="caution">
    <text evidence="5">The sequence shown here is derived from an EMBL/GenBank/DDBJ whole genome shotgun (WGS) entry which is preliminary data.</text>
</comment>
<keyword evidence="1" id="KW-0805">Transcription regulation</keyword>
<proteinExistence type="predicted"/>
<dbReference type="PANTHER" id="PTHR43280">
    <property type="entry name" value="ARAC-FAMILY TRANSCRIPTIONAL REGULATOR"/>
    <property type="match status" value="1"/>
</dbReference>
<evidence type="ECO:0000256" key="2">
    <source>
        <dbReference type="ARBA" id="ARBA00023125"/>
    </source>
</evidence>
<dbReference type="PANTHER" id="PTHR43280:SF27">
    <property type="entry name" value="TRANSCRIPTIONAL REGULATOR MTLR"/>
    <property type="match status" value="1"/>
</dbReference>
<dbReference type="SUPFAM" id="SSF51182">
    <property type="entry name" value="RmlC-like cupins"/>
    <property type="match status" value="1"/>
</dbReference>
<dbReference type="InterPro" id="IPR018060">
    <property type="entry name" value="HTH_AraC"/>
</dbReference>
<protein>
    <submittedName>
        <fullName evidence="5">AraC family transcriptional regulator</fullName>
    </submittedName>
</protein>
<dbReference type="EMBL" id="JBHRTA010000038">
    <property type="protein sequence ID" value="MFC3198619.1"/>
    <property type="molecule type" value="Genomic_DNA"/>
</dbReference>
<organism evidence="5 6">
    <name type="scientific">Parapedobacter deserti</name>
    <dbReference type="NCBI Taxonomy" id="1912957"/>
    <lineage>
        <taxon>Bacteria</taxon>
        <taxon>Pseudomonadati</taxon>
        <taxon>Bacteroidota</taxon>
        <taxon>Sphingobacteriia</taxon>
        <taxon>Sphingobacteriales</taxon>
        <taxon>Sphingobacteriaceae</taxon>
        <taxon>Parapedobacter</taxon>
    </lineage>
</organism>
<evidence type="ECO:0000313" key="6">
    <source>
        <dbReference type="Proteomes" id="UP001595526"/>
    </source>
</evidence>
<dbReference type="Gene3D" id="2.60.120.10">
    <property type="entry name" value="Jelly Rolls"/>
    <property type="match status" value="1"/>
</dbReference>
<feature type="domain" description="HTH araC/xylS-type" evidence="4">
    <location>
        <begin position="187"/>
        <end position="286"/>
    </location>
</feature>
<dbReference type="InterPro" id="IPR003313">
    <property type="entry name" value="AraC-bd"/>
</dbReference>
<name>A0ABV7JKJ7_9SPHI</name>
<dbReference type="InterPro" id="IPR009057">
    <property type="entry name" value="Homeodomain-like_sf"/>
</dbReference>
<gene>
    <name evidence="5" type="ORF">ACFOET_13420</name>
</gene>
<evidence type="ECO:0000313" key="5">
    <source>
        <dbReference type="EMBL" id="MFC3198619.1"/>
    </source>
</evidence>
<dbReference type="PROSITE" id="PS01124">
    <property type="entry name" value="HTH_ARAC_FAMILY_2"/>
    <property type="match status" value="1"/>
</dbReference>
<keyword evidence="3" id="KW-0804">Transcription</keyword>
<dbReference type="SMART" id="SM00342">
    <property type="entry name" value="HTH_ARAC"/>
    <property type="match status" value="1"/>
</dbReference>